<name>A0A443IQR2_9RHOB</name>
<reference evidence="2 3" key="1">
    <citation type="submission" date="2019-01" db="EMBL/GenBank/DDBJ databases">
        <title>Sinorhodobacter populi sp. nov. isolated from the symptomatic bark tissue of Populus euramericana canker.</title>
        <authorList>
            <person name="Xu G."/>
        </authorList>
    </citation>
    <scope>NUCLEOTIDE SEQUENCE [LARGE SCALE GENOMIC DNA]</scope>
    <source>
        <strain evidence="2 3">2D-5</strain>
    </source>
</reference>
<evidence type="ECO:0000313" key="2">
    <source>
        <dbReference type="EMBL" id="RWR08494.1"/>
    </source>
</evidence>
<organism evidence="2 3">
    <name type="scientific">Paenirhodobacter populi</name>
    <dbReference type="NCBI Taxonomy" id="2306993"/>
    <lineage>
        <taxon>Bacteria</taxon>
        <taxon>Pseudomonadati</taxon>
        <taxon>Pseudomonadota</taxon>
        <taxon>Alphaproteobacteria</taxon>
        <taxon>Rhodobacterales</taxon>
        <taxon>Rhodobacter group</taxon>
        <taxon>Paenirhodobacter</taxon>
    </lineage>
</organism>
<comment type="caution">
    <text evidence="2">The sequence shown here is derived from an EMBL/GenBank/DDBJ whole genome shotgun (WGS) entry which is preliminary data.</text>
</comment>
<accession>A0A443IQR2</accession>
<keyword evidence="1" id="KW-0732">Signal</keyword>
<feature type="signal peptide" evidence="1">
    <location>
        <begin position="1"/>
        <end position="22"/>
    </location>
</feature>
<dbReference type="AlphaFoldDB" id="A0A443IQR2"/>
<feature type="chain" id="PRO_5019512806" description="Twin-arginine translocation signal domain-containing protein" evidence="1">
    <location>
        <begin position="23"/>
        <end position="115"/>
    </location>
</feature>
<evidence type="ECO:0000313" key="3">
    <source>
        <dbReference type="Proteomes" id="UP000285710"/>
    </source>
</evidence>
<proteinExistence type="predicted"/>
<gene>
    <name evidence="2" type="ORF">D2T33_15475</name>
</gene>
<sequence length="115" mass="12782">MKRRDLLTASLAAPLAAVPAVAVVEMETPVMRAYRAWLDLRAWGIANSAMTDAEVEVWCDDMADMANSAVAMKSEGYMDTIVKFLLVVEDYQFFANIPELEPLEAEVRAIVWGRA</sequence>
<evidence type="ECO:0008006" key="4">
    <source>
        <dbReference type="Google" id="ProtNLM"/>
    </source>
</evidence>
<dbReference type="Proteomes" id="UP000285710">
    <property type="component" value="Unassembled WGS sequence"/>
</dbReference>
<dbReference type="EMBL" id="SAUW01000017">
    <property type="protein sequence ID" value="RWR08494.1"/>
    <property type="molecule type" value="Genomic_DNA"/>
</dbReference>
<protein>
    <recommendedName>
        <fullName evidence="4">Twin-arginine translocation signal domain-containing protein</fullName>
    </recommendedName>
</protein>
<dbReference type="RefSeq" id="WP_128270354.1">
    <property type="nucleotide sequence ID" value="NZ_SAUW01000017.1"/>
</dbReference>
<keyword evidence="3" id="KW-1185">Reference proteome</keyword>
<evidence type="ECO:0000256" key="1">
    <source>
        <dbReference type="SAM" id="SignalP"/>
    </source>
</evidence>
<reference evidence="2 3" key="2">
    <citation type="submission" date="2019-01" db="EMBL/GenBank/DDBJ databases">
        <authorList>
            <person name="Li Y."/>
        </authorList>
    </citation>
    <scope>NUCLEOTIDE SEQUENCE [LARGE SCALE GENOMIC DNA]</scope>
    <source>
        <strain evidence="2 3">2D-5</strain>
    </source>
</reference>